<proteinExistence type="inferred from homology"/>
<dbReference type="RefSeq" id="WP_206573417.1">
    <property type="nucleotide sequence ID" value="NZ_JAFKCV010000004.1"/>
</dbReference>
<dbReference type="InterPro" id="IPR005545">
    <property type="entry name" value="YCII"/>
</dbReference>
<gene>
    <name evidence="4" type="ORF">J0A66_08730</name>
</gene>
<dbReference type="Proteomes" id="UP000664654">
    <property type="component" value="Unassembled WGS sequence"/>
</dbReference>
<dbReference type="PANTHER" id="PTHR35174">
    <property type="entry name" value="BLL7171 PROTEIN-RELATED"/>
    <property type="match status" value="1"/>
</dbReference>
<reference evidence="4" key="1">
    <citation type="submission" date="2021-03" db="EMBL/GenBank/DDBJ databases">
        <title>novel species isolated from a fishpond in China.</title>
        <authorList>
            <person name="Lu H."/>
            <person name="Cai Z."/>
        </authorList>
    </citation>
    <scope>NUCLEOTIDE SEQUENCE</scope>
    <source>
        <strain evidence="4">JCM 30855</strain>
    </source>
</reference>
<organism evidence="4 5">
    <name type="scientific">Bowmanella dokdonensis</name>
    <dbReference type="NCBI Taxonomy" id="751969"/>
    <lineage>
        <taxon>Bacteria</taxon>
        <taxon>Pseudomonadati</taxon>
        <taxon>Pseudomonadota</taxon>
        <taxon>Gammaproteobacteria</taxon>
        <taxon>Alteromonadales</taxon>
        <taxon>Alteromonadaceae</taxon>
        <taxon>Bowmanella</taxon>
    </lineage>
</organism>
<dbReference type="AlphaFoldDB" id="A0A939DM55"/>
<dbReference type="Gene3D" id="3.10.180.10">
    <property type="entry name" value="2,3-Dihydroxybiphenyl 1,2-Dioxygenase, domain 1"/>
    <property type="match status" value="1"/>
</dbReference>
<dbReference type="InterPro" id="IPR028973">
    <property type="entry name" value="PhnB-like"/>
</dbReference>
<dbReference type="InterPro" id="IPR011008">
    <property type="entry name" value="Dimeric_a/b-barrel"/>
</dbReference>
<dbReference type="EMBL" id="JAFKCV010000004">
    <property type="protein sequence ID" value="MBN7825303.1"/>
    <property type="molecule type" value="Genomic_DNA"/>
</dbReference>
<evidence type="ECO:0000259" key="3">
    <source>
        <dbReference type="Pfam" id="PF06983"/>
    </source>
</evidence>
<comment type="caution">
    <text evidence="4">The sequence shown here is derived from an EMBL/GenBank/DDBJ whole genome shotgun (WGS) entry which is preliminary data.</text>
</comment>
<dbReference type="SUPFAM" id="SSF54909">
    <property type="entry name" value="Dimeric alpha+beta barrel"/>
    <property type="match status" value="1"/>
</dbReference>
<comment type="similarity">
    <text evidence="1">Belongs to the YciI family.</text>
</comment>
<dbReference type="SUPFAM" id="SSF54593">
    <property type="entry name" value="Glyoxalase/Bleomycin resistance protein/Dihydroxybiphenyl dioxygenase"/>
    <property type="match status" value="1"/>
</dbReference>
<dbReference type="PANTHER" id="PTHR35174:SF4">
    <property type="entry name" value="BLL7163 PROTEIN"/>
    <property type="match status" value="1"/>
</dbReference>
<evidence type="ECO:0000256" key="1">
    <source>
        <dbReference type="ARBA" id="ARBA00007689"/>
    </source>
</evidence>
<dbReference type="Pfam" id="PF03795">
    <property type="entry name" value="YCII"/>
    <property type="match status" value="1"/>
</dbReference>
<protein>
    <submittedName>
        <fullName evidence="4">VOC family protein</fullName>
    </submittedName>
</protein>
<evidence type="ECO:0000313" key="5">
    <source>
        <dbReference type="Proteomes" id="UP000664654"/>
    </source>
</evidence>
<dbReference type="Gene3D" id="3.30.70.1060">
    <property type="entry name" value="Dimeric alpha+beta barrel"/>
    <property type="match status" value="1"/>
</dbReference>
<keyword evidence="5" id="KW-1185">Reference proteome</keyword>
<dbReference type="CDD" id="cd06588">
    <property type="entry name" value="PhnB_like"/>
    <property type="match status" value="1"/>
</dbReference>
<sequence length="282" mass="31401">MKVMVIVKATPSSEAGQMPSQELMDAMTRFNEELVKAGIMESGDGLKPSSIGKRVRFSGSSREVIDGPFAETKELIAGYWIWNVKSMEQALEWVKRCPNPMPEDSEIEIRPHYEMADFAEADPDGQVAQREEVMRNKLAGKGASITPYLFFNGQSEEALSFYQQTVGAEVKEMLRFSDSPDPMPEGMLPPGYENKIMHGEFRIGDNLIYVSDGCGPDEQMSGFRLNLTLNNQADADRLFTALAEGGKVDMPLGPTFWSPCFGMVTDKFNLGWMIMVPPAEEQ</sequence>
<feature type="domain" description="PhnB-like" evidence="3">
    <location>
        <begin position="144"/>
        <end position="274"/>
    </location>
</feature>
<feature type="domain" description="YCII-related" evidence="2">
    <location>
        <begin position="1"/>
        <end position="101"/>
    </location>
</feature>
<evidence type="ECO:0000313" key="4">
    <source>
        <dbReference type="EMBL" id="MBN7825303.1"/>
    </source>
</evidence>
<dbReference type="Pfam" id="PF06983">
    <property type="entry name" value="3-dmu-9_3-mt"/>
    <property type="match status" value="1"/>
</dbReference>
<evidence type="ECO:0000259" key="2">
    <source>
        <dbReference type="Pfam" id="PF03795"/>
    </source>
</evidence>
<accession>A0A939DM55</accession>
<name>A0A939DM55_9ALTE</name>
<dbReference type="InterPro" id="IPR029068">
    <property type="entry name" value="Glyas_Bleomycin-R_OHBP_Dase"/>
</dbReference>